<sequence length="312" mass="35585">MKKIAVLLPCFNESSGIDILTNQLVTELEKLPFLFALIYIDDGSLDDTKARIQNLKIASPTINTVLLALKFNMGHQKAIQQGLIYAHSKNFDNVIIMDADGEDDPAAIQELLKHTDKDLVQVIRGKRNENWRFKFFYRLYQSLFKVVIGKRLNFGNFCMMSPKLVNTATENSFVHLAAFLDNQKCYKTQVKWDRNQRISGESKMGFKNLFYHAVNSFVENAQSLLFVFIKLCMFLILGILILTGFILYKKYVIDVAVPGWSSTLMATLFNSLLISIGVFVLGSLQLNILSKQTGHKKVAYFTESQIVENWKI</sequence>
<keyword evidence="5" id="KW-0448">Lipopolysaccharide biosynthesis</keyword>
<evidence type="ECO:0000256" key="8">
    <source>
        <dbReference type="SAM" id="Phobius"/>
    </source>
</evidence>
<protein>
    <submittedName>
        <fullName evidence="10">Glycosyltransferase</fullName>
        <ecNumber evidence="10">2.4.-.-</ecNumber>
    </submittedName>
</protein>
<evidence type="ECO:0000256" key="6">
    <source>
        <dbReference type="ARBA" id="ARBA00022989"/>
    </source>
</evidence>
<evidence type="ECO:0000256" key="4">
    <source>
        <dbReference type="ARBA" id="ARBA00022692"/>
    </source>
</evidence>
<name>A0ABW0C4Z0_9FLAO</name>
<feature type="transmembrane region" description="Helical" evidence="8">
    <location>
        <begin position="260"/>
        <end position="281"/>
    </location>
</feature>
<comment type="caution">
    <text evidence="10">The sequence shown here is derived from an EMBL/GenBank/DDBJ whole genome shotgun (WGS) entry which is preliminary data.</text>
</comment>
<dbReference type="Gene3D" id="3.90.550.10">
    <property type="entry name" value="Spore Coat Polysaccharide Biosynthesis Protein SpsA, Chain A"/>
    <property type="match status" value="1"/>
</dbReference>
<dbReference type="PANTHER" id="PTHR48090">
    <property type="entry name" value="UNDECAPRENYL-PHOSPHATE 4-DEOXY-4-FORMAMIDO-L-ARABINOSE TRANSFERASE-RELATED"/>
    <property type="match status" value="1"/>
</dbReference>
<keyword evidence="3 10" id="KW-0808">Transferase</keyword>
<keyword evidence="2 10" id="KW-0328">Glycosyltransferase</keyword>
<dbReference type="InterPro" id="IPR050256">
    <property type="entry name" value="Glycosyltransferase_2"/>
</dbReference>
<reference evidence="11" key="1">
    <citation type="journal article" date="2019" name="Int. J. Syst. Evol. Microbiol.">
        <title>The Global Catalogue of Microorganisms (GCM) 10K type strain sequencing project: providing services to taxonomists for standard genome sequencing and annotation.</title>
        <authorList>
            <consortium name="The Broad Institute Genomics Platform"/>
            <consortium name="The Broad Institute Genome Sequencing Center for Infectious Disease"/>
            <person name="Wu L."/>
            <person name="Ma J."/>
        </authorList>
    </citation>
    <scope>NUCLEOTIDE SEQUENCE [LARGE SCALE GENOMIC DNA]</scope>
    <source>
        <strain evidence="11">JCM 17978</strain>
    </source>
</reference>
<dbReference type="SUPFAM" id="SSF53448">
    <property type="entry name" value="Nucleotide-diphospho-sugar transferases"/>
    <property type="match status" value="1"/>
</dbReference>
<keyword evidence="1" id="KW-1003">Cell membrane</keyword>
<dbReference type="PANTHER" id="PTHR48090:SF3">
    <property type="entry name" value="UNDECAPRENYL-PHOSPHATE 4-DEOXY-4-FORMAMIDO-L-ARABINOSE TRANSFERASE"/>
    <property type="match status" value="1"/>
</dbReference>
<keyword evidence="7 8" id="KW-0472">Membrane</keyword>
<evidence type="ECO:0000256" key="5">
    <source>
        <dbReference type="ARBA" id="ARBA00022985"/>
    </source>
</evidence>
<proteinExistence type="predicted"/>
<evidence type="ECO:0000256" key="1">
    <source>
        <dbReference type="ARBA" id="ARBA00022475"/>
    </source>
</evidence>
<dbReference type="EMBL" id="JBHSLA010000003">
    <property type="protein sequence ID" value="MFC5195297.1"/>
    <property type="molecule type" value="Genomic_DNA"/>
</dbReference>
<dbReference type="EC" id="2.4.-.-" evidence="10"/>
<keyword evidence="11" id="KW-1185">Reference proteome</keyword>
<feature type="domain" description="Glycosyltransferase 2-like" evidence="9">
    <location>
        <begin position="6"/>
        <end position="140"/>
    </location>
</feature>
<keyword evidence="6 8" id="KW-1133">Transmembrane helix</keyword>
<keyword evidence="4 8" id="KW-0812">Transmembrane</keyword>
<feature type="transmembrane region" description="Helical" evidence="8">
    <location>
        <begin position="224"/>
        <end position="248"/>
    </location>
</feature>
<dbReference type="Pfam" id="PF00535">
    <property type="entry name" value="Glycos_transf_2"/>
    <property type="match status" value="1"/>
</dbReference>
<evidence type="ECO:0000313" key="11">
    <source>
        <dbReference type="Proteomes" id="UP001596162"/>
    </source>
</evidence>
<accession>A0ABW0C4Z0</accession>
<gene>
    <name evidence="10" type="ORF">ACFPH8_08145</name>
</gene>
<organism evidence="10 11">
    <name type="scientific">Bizionia hallyeonensis</name>
    <dbReference type="NCBI Taxonomy" id="1123757"/>
    <lineage>
        <taxon>Bacteria</taxon>
        <taxon>Pseudomonadati</taxon>
        <taxon>Bacteroidota</taxon>
        <taxon>Flavobacteriia</taxon>
        <taxon>Flavobacteriales</taxon>
        <taxon>Flavobacteriaceae</taxon>
        <taxon>Bizionia</taxon>
    </lineage>
</organism>
<evidence type="ECO:0000256" key="7">
    <source>
        <dbReference type="ARBA" id="ARBA00023136"/>
    </source>
</evidence>
<evidence type="ECO:0000313" key="10">
    <source>
        <dbReference type="EMBL" id="MFC5195297.1"/>
    </source>
</evidence>
<dbReference type="RefSeq" id="WP_376860029.1">
    <property type="nucleotide sequence ID" value="NZ_JBHSLA010000003.1"/>
</dbReference>
<dbReference type="InterPro" id="IPR029044">
    <property type="entry name" value="Nucleotide-diphossugar_trans"/>
</dbReference>
<dbReference type="GO" id="GO:0016757">
    <property type="term" value="F:glycosyltransferase activity"/>
    <property type="evidence" value="ECO:0007669"/>
    <property type="project" value="UniProtKB-KW"/>
</dbReference>
<dbReference type="Proteomes" id="UP001596162">
    <property type="component" value="Unassembled WGS sequence"/>
</dbReference>
<evidence type="ECO:0000256" key="2">
    <source>
        <dbReference type="ARBA" id="ARBA00022676"/>
    </source>
</evidence>
<evidence type="ECO:0000256" key="3">
    <source>
        <dbReference type="ARBA" id="ARBA00022679"/>
    </source>
</evidence>
<evidence type="ECO:0000259" key="9">
    <source>
        <dbReference type="Pfam" id="PF00535"/>
    </source>
</evidence>
<dbReference type="InterPro" id="IPR001173">
    <property type="entry name" value="Glyco_trans_2-like"/>
</dbReference>